<dbReference type="EMBL" id="JARKIB010000306">
    <property type="protein sequence ID" value="KAJ7715555.1"/>
    <property type="molecule type" value="Genomic_DNA"/>
</dbReference>
<dbReference type="Proteomes" id="UP001215598">
    <property type="component" value="Unassembled WGS sequence"/>
</dbReference>
<protein>
    <submittedName>
        <fullName evidence="1">Uncharacterized protein</fullName>
    </submittedName>
</protein>
<reference evidence="1" key="1">
    <citation type="submission" date="2023-03" db="EMBL/GenBank/DDBJ databases">
        <title>Massive genome expansion in bonnet fungi (Mycena s.s.) driven by repeated elements and novel gene families across ecological guilds.</title>
        <authorList>
            <consortium name="Lawrence Berkeley National Laboratory"/>
            <person name="Harder C.B."/>
            <person name="Miyauchi S."/>
            <person name="Viragh M."/>
            <person name="Kuo A."/>
            <person name="Thoen E."/>
            <person name="Andreopoulos B."/>
            <person name="Lu D."/>
            <person name="Skrede I."/>
            <person name="Drula E."/>
            <person name="Henrissat B."/>
            <person name="Morin E."/>
            <person name="Kohler A."/>
            <person name="Barry K."/>
            <person name="LaButti K."/>
            <person name="Morin E."/>
            <person name="Salamov A."/>
            <person name="Lipzen A."/>
            <person name="Mereny Z."/>
            <person name="Hegedus B."/>
            <person name="Baldrian P."/>
            <person name="Stursova M."/>
            <person name="Weitz H."/>
            <person name="Taylor A."/>
            <person name="Grigoriev I.V."/>
            <person name="Nagy L.G."/>
            <person name="Martin F."/>
            <person name="Kauserud H."/>
        </authorList>
    </citation>
    <scope>NUCLEOTIDE SEQUENCE</scope>
    <source>
        <strain evidence="1">CBHHK182m</strain>
    </source>
</reference>
<keyword evidence="2" id="KW-1185">Reference proteome</keyword>
<evidence type="ECO:0000313" key="2">
    <source>
        <dbReference type="Proteomes" id="UP001215598"/>
    </source>
</evidence>
<proteinExistence type="predicted"/>
<comment type="caution">
    <text evidence="1">The sequence shown here is derived from an EMBL/GenBank/DDBJ whole genome shotgun (WGS) entry which is preliminary data.</text>
</comment>
<gene>
    <name evidence="1" type="ORF">B0H16DRAFT_1615944</name>
</gene>
<evidence type="ECO:0000313" key="1">
    <source>
        <dbReference type="EMBL" id="KAJ7715555.1"/>
    </source>
</evidence>
<organism evidence="1 2">
    <name type="scientific">Mycena metata</name>
    <dbReference type="NCBI Taxonomy" id="1033252"/>
    <lineage>
        <taxon>Eukaryota</taxon>
        <taxon>Fungi</taxon>
        <taxon>Dikarya</taxon>
        <taxon>Basidiomycota</taxon>
        <taxon>Agaricomycotina</taxon>
        <taxon>Agaricomycetes</taxon>
        <taxon>Agaricomycetidae</taxon>
        <taxon>Agaricales</taxon>
        <taxon>Marasmiineae</taxon>
        <taxon>Mycenaceae</taxon>
        <taxon>Mycena</taxon>
    </lineage>
</organism>
<name>A0AAD7H9W0_9AGAR</name>
<accession>A0AAD7H9W0</accession>
<sequence>MWWIWVPSSAPGAGICRALQAFGTSKNSSLWSSGAHNSVWTENVGHRDPGLGSPLGFLNLNLRNVRCIAFIPPLNASSPRNTLLTSSSPYSVELCLRLLCIVQRRNPLQLRSYASPCRAENFLFQRRACRPRAPLHVLSTLR</sequence>
<dbReference type="AlphaFoldDB" id="A0AAD7H9W0"/>